<dbReference type="AlphaFoldDB" id="A0ABD3QLG2"/>
<gene>
    <name evidence="3" type="ORF">HJC23_003642</name>
</gene>
<dbReference type="Pfam" id="PF00612">
    <property type="entry name" value="IQ"/>
    <property type="match status" value="1"/>
</dbReference>
<reference evidence="3 4" key="1">
    <citation type="journal article" date="2020" name="G3 (Bethesda)">
        <title>Improved Reference Genome for Cyclotella cryptica CCMP332, a Model for Cell Wall Morphogenesis, Salinity Adaptation, and Lipid Production in Diatoms (Bacillariophyta).</title>
        <authorList>
            <person name="Roberts W.R."/>
            <person name="Downey K.M."/>
            <person name="Ruck E.C."/>
            <person name="Traller J.C."/>
            <person name="Alverson A.J."/>
        </authorList>
    </citation>
    <scope>NUCLEOTIDE SEQUENCE [LARGE SCALE GENOMIC DNA]</scope>
    <source>
        <strain evidence="3 4">CCMP332</strain>
    </source>
</reference>
<keyword evidence="1" id="KW-0175">Coiled coil</keyword>
<feature type="domain" description="WW" evidence="2">
    <location>
        <begin position="755"/>
        <end position="788"/>
    </location>
</feature>
<dbReference type="Gene3D" id="1.20.5.190">
    <property type="match status" value="1"/>
</dbReference>
<dbReference type="InterPro" id="IPR000048">
    <property type="entry name" value="IQ_motif_EF-hand-BS"/>
</dbReference>
<dbReference type="Gene3D" id="2.20.70.10">
    <property type="match status" value="1"/>
</dbReference>
<accession>A0ABD3QLG2</accession>
<organism evidence="3 4">
    <name type="scientific">Cyclotella cryptica</name>
    <dbReference type="NCBI Taxonomy" id="29204"/>
    <lineage>
        <taxon>Eukaryota</taxon>
        <taxon>Sar</taxon>
        <taxon>Stramenopiles</taxon>
        <taxon>Ochrophyta</taxon>
        <taxon>Bacillariophyta</taxon>
        <taxon>Coscinodiscophyceae</taxon>
        <taxon>Thalassiosirophycidae</taxon>
        <taxon>Stephanodiscales</taxon>
        <taxon>Stephanodiscaceae</taxon>
        <taxon>Cyclotella</taxon>
    </lineage>
</organism>
<dbReference type="Proteomes" id="UP001516023">
    <property type="component" value="Unassembled WGS sequence"/>
</dbReference>
<evidence type="ECO:0000313" key="4">
    <source>
        <dbReference type="Proteomes" id="UP001516023"/>
    </source>
</evidence>
<evidence type="ECO:0000259" key="2">
    <source>
        <dbReference type="PROSITE" id="PS50020"/>
    </source>
</evidence>
<dbReference type="InterPro" id="IPR001202">
    <property type="entry name" value="WW_dom"/>
</dbReference>
<name>A0ABD3QLG2_9STRA</name>
<dbReference type="Gene3D" id="1.10.238.10">
    <property type="entry name" value="EF-hand"/>
    <property type="match status" value="1"/>
</dbReference>
<sequence length="843" mass="99962">MGVKQGVNTRPVGCGGKFLSPKGQQYFIVRYEHAFDRFLESSTNQLKGIHREYSKEYVARDVAAQEEMWGVTFDLHRAILSNEMGLHNLQQNKFINQLYENFYKLESKRCISKPNFTRCMNEVFKQTATHRIGTRIDSIYDRFDVLGKDCLNWRQFLFYLHFVSHPTLNCLDQILHAFSFVASHDGIDSTSAKACIELKSIGSVISPLVRADYMHAVICLMDEAWANVTAMSTDELNGRRQPTNITSDVFELMLKQDCIVSLFAQSTSQWGRFKFFPVYVSKWEEEFYNTNLLGLVKQTRTRVAVDEKLKRDGHRTKHQIYVLWIEYTWSRRSLRKSLTLIDSRIKARMQYRGLHSFLGWSIRSHAALTIQRVGRGFFGRRVAAYRWTIKQSAIIIQCRIRMHFAKKRLYELSSVYHDALVTIQRIIRGALGRQLAFKRLMSVVEREHLRNMKEKERLLLLRGIWSVTKLQACIRRIRATSFARELRAIRKRENDIRHAMEARCEAFRKERKVYEKQLEEFYRSKREKHFRDSIMESEVQKHQRNLRSLRRRLRNDDLKNAEPDNMEFVLTKEWKKEWEMKIETGVEELKLHCEHCIRKPDNRAEKKIGASVKKRIKARTSEVLKRADSRDIPIETKEATKIATEEIIYIIGEEERSRLRKEMDKAFEQREQDKNEARLKAEARLKEEKARATVFALSIISKACRNWLARKELRRRCLETYERDYDEHSHRFYYRNKGTGKKSWTKPKAMGAFEMPIKDEWKILRDAHNFPYYFNACQMKMQWSPPMDKTMCCGKVPYFWYREFPVRVGKCPNFATCQIDDNSYCYDCMNKTIGKLSDDAFLN</sequence>
<evidence type="ECO:0000256" key="1">
    <source>
        <dbReference type="SAM" id="Coils"/>
    </source>
</evidence>
<dbReference type="PROSITE" id="PS50096">
    <property type="entry name" value="IQ"/>
    <property type="match status" value="2"/>
</dbReference>
<feature type="coiled-coil region" evidence="1">
    <location>
        <begin position="497"/>
        <end position="559"/>
    </location>
</feature>
<keyword evidence="4" id="KW-1185">Reference proteome</keyword>
<dbReference type="PROSITE" id="PS50020">
    <property type="entry name" value="WW_DOMAIN_2"/>
    <property type="match status" value="1"/>
</dbReference>
<comment type="caution">
    <text evidence="3">The sequence shown here is derived from an EMBL/GenBank/DDBJ whole genome shotgun (WGS) entry which is preliminary data.</text>
</comment>
<evidence type="ECO:0000313" key="3">
    <source>
        <dbReference type="EMBL" id="KAL3800346.1"/>
    </source>
</evidence>
<proteinExistence type="predicted"/>
<dbReference type="EMBL" id="JABMIG020000033">
    <property type="protein sequence ID" value="KAL3800346.1"/>
    <property type="molecule type" value="Genomic_DNA"/>
</dbReference>
<protein>
    <recommendedName>
        <fullName evidence="2">WW domain-containing protein</fullName>
    </recommendedName>
</protein>
<dbReference type="SMART" id="SM00015">
    <property type="entry name" value="IQ"/>
    <property type="match status" value="3"/>
</dbReference>